<gene>
    <name evidence="1" type="ORF">BTN85_1455</name>
</gene>
<dbReference type="Proteomes" id="UP000185744">
    <property type="component" value="Unassembled WGS sequence"/>
</dbReference>
<dbReference type="Gene3D" id="3.30.450.40">
    <property type="match status" value="1"/>
</dbReference>
<protein>
    <recommendedName>
        <fullName evidence="3">GAF domain-containing protein</fullName>
    </recommendedName>
</protein>
<evidence type="ECO:0000313" key="2">
    <source>
        <dbReference type="Proteomes" id="UP000185744"/>
    </source>
</evidence>
<accession>A0A1Q6DX66</accession>
<evidence type="ECO:0000313" key="1">
    <source>
        <dbReference type="EMBL" id="OKY78950.1"/>
    </source>
</evidence>
<evidence type="ECO:0008006" key="3">
    <source>
        <dbReference type="Google" id="ProtNLM"/>
    </source>
</evidence>
<keyword evidence="2" id="KW-1185">Reference proteome</keyword>
<reference evidence="1" key="1">
    <citation type="submission" date="2016-12" db="EMBL/GenBank/DDBJ databases">
        <title>Discovery of methanogenic haloarchaea.</title>
        <authorList>
            <person name="Sorokin D.Y."/>
            <person name="Makarova K.S."/>
            <person name="Abbas B."/>
            <person name="Ferrer M."/>
            <person name="Golyshin P.N."/>
        </authorList>
    </citation>
    <scope>NUCLEOTIDE SEQUENCE [LARGE SCALE GENOMIC DNA]</scope>
    <source>
        <strain evidence="1">HMET1</strain>
    </source>
</reference>
<dbReference type="InterPro" id="IPR029016">
    <property type="entry name" value="GAF-like_dom_sf"/>
</dbReference>
<sequence length="214" mass="24585">MGGLLTFLSIGYLINFRVGLHTINTSLILDEVSSGTLIGMIIGIYYNKLKLRNQRLSNKNKRIKKFADKTADLNKYTELIQESDSIDDISAYSIQVISSLIGYSNTFFFKLTKEKESPKLIQKTVDKRDKDIKKIAKEYYKSIVDQEDNIDTNKTEITIKESKKGEFWLIIPVIRKKPLAIILVEIKDISKLKKEDKKLLEILSQHIAIALSRQ</sequence>
<dbReference type="SUPFAM" id="SSF55781">
    <property type="entry name" value="GAF domain-like"/>
    <property type="match status" value="1"/>
</dbReference>
<comment type="caution">
    <text evidence="1">The sequence shown here is derived from an EMBL/GenBank/DDBJ whole genome shotgun (WGS) entry which is preliminary data.</text>
</comment>
<name>A0A1Q6DX66_METT1</name>
<dbReference type="InParanoid" id="A0A1Q6DX66"/>
<proteinExistence type="predicted"/>
<organism evidence="1 2">
    <name type="scientific">Methanohalarchaeum thermophilum</name>
    <dbReference type="NCBI Taxonomy" id="1903181"/>
    <lineage>
        <taxon>Archaea</taxon>
        <taxon>Methanobacteriati</taxon>
        <taxon>Methanobacteriota</taxon>
        <taxon>Methanonatronarchaeia</taxon>
        <taxon>Methanonatronarchaeales</taxon>
        <taxon>Methanonatronarchaeaceae</taxon>
        <taxon>Candidatus Methanohalarchaeum</taxon>
    </lineage>
</organism>
<dbReference type="EMBL" id="MSDW01000001">
    <property type="protein sequence ID" value="OKY78950.1"/>
    <property type="molecule type" value="Genomic_DNA"/>
</dbReference>
<dbReference type="AlphaFoldDB" id="A0A1Q6DX66"/>